<keyword evidence="1" id="KW-0732">Signal</keyword>
<organism evidence="2">
    <name type="scientific">candidate division WOR-3 bacterium</name>
    <dbReference type="NCBI Taxonomy" id="2052148"/>
    <lineage>
        <taxon>Bacteria</taxon>
        <taxon>Bacteria division WOR-3</taxon>
    </lineage>
</organism>
<name>A0A7V0Z3R6_UNCW3</name>
<proteinExistence type="predicted"/>
<protein>
    <recommendedName>
        <fullName evidence="3">T9SS type A sorting domain-containing protein</fullName>
    </recommendedName>
</protein>
<dbReference type="SUPFAM" id="SSF50939">
    <property type="entry name" value="Sialidases"/>
    <property type="match status" value="1"/>
</dbReference>
<evidence type="ECO:0000313" key="2">
    <source>
        <dbReference type="EMBL" id="HDY58078.1"/>
    </source>
</evidence>
<feature type="signal peptide" evidence="1">
    <location>
        <begin position="1"/>
        <end position="25"/>
    </location>
</feature>
<reference evidence="2" key="1">
    <citation type="journal article" date="2020" name="mSystems">
        <title>Genome- and Community-Level Interaction Insights into Carbon Utilization and Element Cycling Functions of Hydrothermarchaeota in Hydrothermal Sediment.</title>
        <authorList>
            <person name="Zhou Z."/>
            <person name="Liu Y."/>
            <person name="Xu W."/>
            <person name="Pan J."/>
            <person name="Luo Z.H."/>
            <person name="Li M."/>
        </authorList>
    </citation>
    <scope>NUCLEOTIDE SEQUENCE [LARGE SCALE GENOMIC DNA]</scope>
    <source>
        <strain evidence="2">SpSt-258</strain>
    </source>
</reference>
<dbReference type="AlphaFoldDB" id="A0A7V0Z3R6"/>
<gene>
    <name evidence="2" type="ORF">ENP86_00765</name>
</gene>
<evidence type="ECO:0000256" key="1">
    <source>
        <dbReference type="SAM" id="SignalP"/>
    </source>
</evidence>
<evidence type="ECO:0008006" key="3">
    <source>
        <dbReference type="Google" id="ProtNLM"/>
    </source>
</evidence>
<comment type="caution">
    <text evidence="2">The sequence shown here is derived from an EMBL/GenBank/DDBJ whole genome shotgun (WGS) entry which is preliminary data.</text>
</comment>
<accession>A0A7V0Z3R6</accession>
<feature type="chain" id="PRO_5031344329" description="T9SS type A sorting domain-containing protein" evidence="1">
    <location>
        <begin position="26"/>
        <end position="449"/>
    </location>
</feature>
<dbReference type="InterPro" id="IPR036278">
    <property type="entry name" value="Sialidase_sf"/>
</dbReference>
<dbReference type="EMBL" id="DSKY01000002">
    <property type="protein sequence ID" value="HDY58078.1"/>
    <property type="molecule type" value="Genomic_DNA"/>
</dbReference>
<sequence>MNNKKIFAMTISVMLLLGFFYSARADQRWGNDVRIGNKDSIFCVSYDIHRATGNIFAALVYHSGDTTLGYGYFSSNGGTSWSSIGSIFDGIFIQDLRASVSVVANHFYVAHTFGAGRQLVLIRRFRTSNGQQENFNNGAQYIDIFSTNPGDSIKEIALVSDQDFDNAYLNLFAITTNGSLRYFYSDTAGINWYEASTGVTNARRGLDACTNEGYSNYSAFASYVKNNDYLQIDGIDWYGNLTHITTSFVGPNSRFISIGAYKDTVITVYEMSGTAVAYYCKYLTSYNGGSNWVWGIPGNEDTTYVSSCPDVAARDNGGQGIIYAYNSGSNRRFRYTWRDYYGAWSTPVQFGDYQPRNDVKPAIEYLGNGVYGSMHISYYPIYGAVYYDRSDWTGIEEANFHSIENGVLKISPNPSAGIINLIYTIMKSGNVKISLYDATEGCSTYLQTK</sequence>